<comment type="caution">
    <text evidence="1">The sequence shown here is derived from an EMBL/GenBank/DDBJ whole genome shotgun (WGS) entry which is preliminary data.</text>
</comment>
<protein>
    <submittedName>
        <fullName evidence="1">Uncharacterized protein</fullName>
    </submittedName>
</protein>
<evidence type="ECO:0000313" key="1">
    <source>
        <dbReference type="EMBL" id="CAJ0589066.1"/>
    </source>
</evidence>
<dbReference type="AlphaFoldDB" id="A0AA36DKT0"/>
<reference evidence="1" key="1">
    <citation type="submission" date="2023-07" db="EMBL/GenBank/DDBJ databases">
        <authorList>
            <consortium name="CYATHOMIX"/>
        </authorList>
    </citation>
    <scope>NUCLEOTIDE SEQUENCE</scope>
    <source>
        <strain evidence="1">N/A</strain>
    </source>
</reference>
<sequence>MEIWQIPRLMNRLMYDHIRDKDRSIYPYWRVTNYSLLHVENETEQVTESRPLMESKGKLNEVFSTDHSVEDRALHKLFSWGKKIHNSATRAISALRHQRSTRDDSKEDIVP</sequence>
<dbReference type="Proteomes" id="UP001176961">
    <property type="component" value="Unassembled WGS sequence"/>
</dbReference>
<accession>A0AA36DKT0</accession>
<name>A0AA36DKT0_CYLNA</name>
<evidence type="ECO:0000313" key="2">
    <source>
        <dbReference type="Proteomes" id="UP001176961"/>
    </source>
</evidence>
<organism evidence="1 2">
    <name type="scientific">Cylicocyclus nassatus</name>
    <name type="common">Nematode worm</name>
    <dbReference type="NCBI Taxonomy" id="53992"/>
    <lineage>
        <taxon>Eukaryota</taxon>
        <taxon>Metazoa</taxon>
        <taxon>Ecdysozoa</taxon>
        <taxon>Nematoda</taxon>
        <taxon>Chromadorea</taxon>
        <taxon>Rhabditida</taxon>
        <taxon>Rhabditina</taxon>
        <taxon>Rhabditomorpha</taxon>
        <taxon>Strongyloidea</taxon>
        <taxon>Strongylidae</taxon>
        <taxon>Cylicocyclus</taxon>
    </lineage>
</organism>
<proteinExistence type="predicted"/>
<keyword evidence="2" id="KW-1185">Reference proteome</keyword>
<gene>
    <name evidence="1" type="ORF">CYNAS_LOCUS1049</name>
</gene>
<dbReference type="EMBL" id="CATQJL010000001">
    <property type="protein sequence ID" value="CAJ0589066.1"/>
    <property type="molecule type" value="Genomic_DNA"/>
</dbReference>